<name>A0ABQ4N6A1_9BACL</name>
<sequence>MKLKIDGIEREYREVKRKASPGELIKITYDGFGSGACDGDYFKVGNIARVKIMGDDDVIADFKGLGNAYVYNSGTWHVNHSAYVVLEPVETEIDSLVSELSRRIDEIIEEVSDLKAQIQALFNVKNRP</sequence>
<dbReference type="EMBL" id="BOVJ01000068">
    <property type="protein sequence ID" value="GIQ63681.1"/>
    <property type="molecule type" value="Genomic_DNA"/>
</dbReference>
<feature type="coiled-coil region" evidence="1">
    <location>
        <begin position="97"/>
        <end position="124"/>
    </location>
</feature>
<reference evidence="2 3" key="1">
    <citation type="submission" date="2021-04" db="EMBL/GenBank/DDBJ databases">
        <title>Draft genome sequence of Paenibacillus cisolokensis, LC2-13A.</title>
        <authorList>
            <person name="Uke A."/>
            <person name="Chhe C."/>
            <person name="Baramee S."/>
            <person name="Kosugi A."/>
        </authorList>
    </citation>
    <scope>NUCLEOTIDE SEQUENCE [LARGE SCALE GENOMIC DNA]</scope>
    <source>
        <strain evidence="2 3">LC2-13A</strain>
    </source>
</reference>
<dbReference type="Proteomes" id="UP000680304">
    <property type="component" value="Unassembled WGS sequence"/>
</dbReference>
<accession>A0ABQ4N6A1</accession>
<protein>
    <submittedName>
        <fullName evidence="2">Uncharacterized protein</fullName>
    </submittedName>
</protein>
<evidence type="ECO:0000256" key="1">
    <source>
        <dbReference type="SAM" id="Coils"/>
    </source>
</evidence>
<gene>
    <name evidence="2" type="ORF">PACILC2_22490</name>
</gene>
<evidence type="ECO:0000313" key="3">
    <source>
        <dbReference type="Proteomes" id="UP000680304"/>
    </source>
</evidence>
<organism evidence="2 3">
    <name type="scientific">Paenibacillus cisolokensis</name>
    <dbReference type="NCBI Taxonomy" id="1658519"/>
    <lineage>
        <taxon>Bacteria</taxon>
        <taxon>Bacillati</taxon>
        <taxon>Bacillota</taxon>
        <taxon>Bacilli</taxon>
        <taxon>Bacillales</taxon>
        <taxon>Paenibacillaceae</taxon>
        <taxon>Paenibacillus</taxon>
    </lineage>
</organism>
<proteinExistence type="predicted"/>
<dbReference type="RefSeq" id="WP_213528765.1">
    <property type="nucleotide sequence ID" value="NZ_BOVJ01000068.1"/>
</dbReference>
<keyword evidence="1" id="KW-0175">Coiled coil</keyword>
<comment type="caution">
    <text evidence="2">The sequence shown here is derived from an EMBL/GenBank/DDBJ whole genome shotgun (WGS) entry which is preliminary data.</text>
</comment>
<evidence type="ECO:0000313" key="2">
    <source>
        <dbReference type="EMBL" id="GIQ63681.1"/>
    </source>
</evidence>
<keyword evidence="3" id="KW-1185">Reference proteome</keyword>